<evidence type="ECO:0000259" key="3">
    <source>
        <dbReference type="PROSITE" id="PS50158"/>
    </source>
</evidence>
<accession>A0A9W3DEH3</accession>
<feature type="domain" description="CCHC-type" evidence="3">
    <location>
        <begin position="283"/>
        <end position="297"/>
    </location>
</feature>
<evidence type="ECO:0000313" key="5">
    <source>
        <dbReference type="RefSeq" id="XP_056862244.1"/>
    </source>
</evidence>
<protein>
    <submittedName>
        <fullName evidence="5">Uncharacterized protein LOC108839281</fullName>
    </submittedName>
</protein>
<organism evidence="4 5">
    <name type="scientific">Raphanus sativus</name>
    <name type="common">Radish</name>
    <name type="synonym">Raphanus raphanistrum var. sativus</name>
    <dbReference type="NCBI Taxonomy" id="3726"/>
    <lineage>
        <taxon>Eukaryota</taxon>
        <taxon>Viridiplantae</taxon>
        <taxon>Streptophyta</taxon>
        <taxon>Embryophyta</taxon>
        <taxon>Tracheophyta</taxon>
        <taxon>Spermatophyta</taxon>
        <taxon>Magnoliopsida</taxon>
        <taxon>eudicotyledons</taxon>
        <taxon>Gunneridae</taxon>
        <taxon>Pentapetalae</taxon>
        <taxon>rosids</taxon>
        <taxon>malvids</taxon>
        <taxon>Brassicales</taxon>
        <taxon>Brassicaceae</taxon>
        <taxon>Brassiceae</taxon>
        <taxon>Raphanus</taxon>
    </lineage>
</organism>
<dbReference type="InterPro" id="IPR036875">
    <property type="entry name" value="Znf_CCHC_sf"/>
</dbReference>
<dbReference type="Gene3D" id="4.10.60.10">
    <property type="entry name" value="Zinc finger, CCHC-type"/>
    <property type="match status" value="1"/>
</dbReference>
<proteinExistence type="predicted"/>
<keyword evidence="4" id="KW-1185">Reference proteome</keyword>
<keyword evidence="1" id="KW-0479">Metal-binding</keyword>
<dbReference type="Proteomes" id="UP000504610">
    <property type="component" value="Chromosome 3"/>
</dbReference>
<name>A0A9W3DEH3_RAPSA</name>
<dbReference type="RefSeq" id="XP_056862244.1">
    <property type="nucleotide sequence ID" value="XM_057006264.1"/>
</dbReference>
<gene>
    <name evidence="5" type="primary">LOC108839281</name>
</gene>
<dbReference type="InterPro" id="IPR001878">
    <property type="entry name" value="Znf_CCHC"/>
</dbReference>
<feature type="compositionally biased region" description="Basic and acidic residues" evidence="2">
    <location>
        <begin position="415"/>
        <end position="430"/>
    </location>
</feature>
<dbReference type="KEGG" id="rsz:108839281"/>
<evidence type="ECO:0000313" key="4">
    <source>
        <dbReference type="Proteomes" id="UP000504610"/>
    </source>
</evidence>
<evidence type="ECO:0000256" key="1">
    <source>
        <dbReference type="PROSITE-ProRule" id="PRU00047"/>
    </source>
</evidence>
<evidence type="ECO:0000256" key="2">
    <source>
        <dbReference type="SAM" id="MobiDB-lite"/>
    </source>
</evidence>
<dbReference type="SUPFAM" id="SSF57756">
    <property type="entry name" value="Retrovirus zinc finger-like domains"/>
    <property type="match status" value="1"/>
</dbReference>
<dbReference type="GO" id="GO:0008270">
    <property type="term" value="F:zinc ion binding"/>
    <property type="evidence" value="ECO:0007669"/>
    <property type="project" value="UniProtKB-KW"/>
</dbReference>
<feature type="compositionally biased region" description="Polar residues" evidence="2">
    <location>
        <begin position="431"/>
        <end position="441"/>
    </location>
</feature>
<dbReference type="OrthoDB" id="1114124at2759"/>
<dbReference type="GeneID" id="108839281"/>
<sequence>MVGETHSQNQRAKLSQELTALQEVEQIAQLRKRRKAQGQRPQPGERRFVDAPEAVYVEPKPPGKRGYLRWERNLDQWFHYNNIMREERLAYAIDLLREEAFKWWVQEEDDRRFYKEPTIRTWRALKEVMRHEFAPDFTSSEIKELYPRRYPTHGSKDARKVVAQESKRGWSQQANLQPNQGHAIVQCLDQKSDIPKAMESRSVGQNTLIRTKAKPLLDTMQVKAKNVKTGPEVQQNTSSTSLLESKVVHDLCPKNKEIPNQKKEEASTQGKSYNFKNLKDQTCYRCHKRGHFAVTCPTKQALIETSLEEKTDLSIKSDSFIQSDLLVPNSCIMHLSLSKGIVSGNKEQELKREDPVYQHGIAKEEEAISEAGRNDLLLKEAKPEIKVSNQGKCLPSPLDTGLNFYVLGTGIPDESSMHTEVPRAEPDHELNQNPHQSGNQI</sequence>
<dbReference type="GO" id="GO:0003676">
    <property type="term" value="F:nucleic acid binding"/>
    <property type="evidence" value="ECO:0007669"/>
    <property type="project" value="InterPro"/>
</dbReference>
<dbReference type="SMART" id="SM00343">
    <property type="entry name" value="ZnF_C2HC"/>
    <property type="match status" value="1"/>
</dbReference>
<dbReference type="PROSITE" id="PS50158">
    <property type="entry name" value="ZF_CCHC"/>
    <property type="match status" value="1"/>
</dbReference>
<reference evidence="4" key="1">
    <citation type="journal article" date="2019" name="Database">
        <title>The radish genome database (RadishGD): an integrated information resource for radish genomics.</title>
        <authorList>
            <person name="Yu H.J."/>
            <person name="Baek S."/>
            <person name="Lee Y.J."/>
            <person name="Cho A."/>
            <person name="Mun J.H."/>
        </authorList>
    </citation>
    <scope>NUCLEOTIDE SEQUENCE [LARGE SCALE GENOMIC DNA]</scope>
    <source>
        <strain evidence="4">cv. WK10039</strain>
    </source>
</reference>
<feature type="region of interest" description="Disordered" evidence="2">
    <location>
        <begin position="413"/>
        <end position="441"/>
    </location>
</feature>
<keyword evidence="1" id="KW-0863">Zinc-finger</keyword>
<keyword evidence="1" id="KW-0862">Zinc</keyword>
<reference evidence="5" key="2">
    <citation type="submission" date="2025-08" db="UniProtKB">
        <authorList>
            <consortium name="RefSeq"/>
        </authorList>
    </citation>
    <scope>IDENTIFICATION</scope>
    <source>
        <tissue evidence="5">Leaf</tissue>
    </source>
</reference>
<dbReference type="AlphaFoldDB" id="A0A9W3DEH3"/>